<reference evidence="2 3" key="1">
    <citation type="journal article" date="2018" name="Mol. Genet. Genomics">
        <title>The red deer Cervus elaphus genome CerEla1.0: sequencing, annotating, genes, and chromosomes.</title>
        <authorList>
            <person name="Bana N.A."/>
            <person name="Nyiri A."/>
            <person name="Nagy J."/>
            <person name="Frank K."/>
            <person name="Nagy T."/>
            <person name="Steger V."/>
            <person name="Schiller M."/>
            <person name="Lakatos P."/>
            <person name="Sugar L."/>
            <person name="Horn P."/>
            <person name="Barta E."/>
            <person name="Orosz L."/>
        </authorList>
    </citation>
    <scope>NUCLEOTIDE SEQUENCE [LARGE SCALE GENOMIC DNA]</scope>
    <source>
        <strain evidence="2">Hungarian</strain>
    </source>
</reference>
<protein>
    <submittedName>
        <fullName evidence="2">Uncharacterized protein</fullName>
    </submittedName>
</protein>
<evidence type="ECO:0000313" key="2">
    <source>
        <dbReference type="EMBL" id="OWK09100.1"/>
    </source>
</evidence>
<evidence type="ECO:0000313" key="3">
    <source>
        <dbReference type="Proteomes" id="UP000242450"/>
    </source>
</evidence>
<keyword evidence="3" id="KW-1185">Reference proteome</keyword>
<dbReference type="EMBL" id="MKHE01000013">
    <property type="protein sequence ID" value="OWK09100.1"/>
    <property type="molecule type" value="Genomic_DNA"/>
</dbReference>
<dbReference type="Proteomes" id="UP000242450">
    <property type="component" value="Chromosome 13"/>
</dbReference>
<name>A0A212CSY7_CEREH</name>
<accession>A0A212CSY7</accession>
<feature type="compositionally biased region" description="Basic and acidic residues" evidence="1">
    <location>
        <begin position="79"/>
        <end position="95"/>
    </location>
</feature>
<feature type="region of interest" description="Disordered" evidence="1">
    <location>
        <begin position="79"/>
        <end position="110"/>
    </location>
</feature>
<gene>
    <name evidence="2" type="ORF">Celaphus_00015184</name>
</gene>
<evidence type="ECO:0000256" key="1">
    <source>
        <dbReference type="SAM" id="MobiDB-lite"/>
    </source>
</evidence>
<dbReference type="AlphaFoldDB" id="A0A212CSY7"/>
<comment type="caution">
    <text evidence="2">The sequence shown here is derived from an EMBL/GenBank/DDBJ whole genome shotgun (WGS) entry which is preliminary data.</text>
</comment>
<organism evidence="2 3">
    <name type="scientific">Cervus elaphus hippelaphus</name>
    <name type="common">European red deer</name>
    <dbReference type="NCBI Taxonomy" id="46360"/>
    <lineage>
        <taxon>Eukaryota</taxon>
        <taxon>Metazoa</taxon>
        <taxon>Chordata</taxon>
        <taxon>Craniata</taxon>
        <taxon>Vertebrata</taxon>
        <taxon>Euteleostomi</taxon>
        <taxon>Mammalia</taxon>
        <taxon>Eutheria</taxon>
        <taxon>Laurasiatheria</taxon>
        <taxon>Artiodactyla</taxon>
        <taxon>Ruminantia</taxon>
        <taxon>Pecora</taxon>
        <taxon>Cervidae</taxon>
        <taxon>Cervinae</taxon>
        <taxon>Cervus</taxon>
    </lineage>
</organism>
<proteinExistence type="predicted"/>
<sequence length="110" mass="12168">MGAEEKAEALKLICIKFHSDKQLGIHWCSDPGRWCQLPEGQKWPLPEAAAARSWSRSLRLLNLLLGRCVLHLLGAHVDGGARHSGHDPAEKESSGRSRPKRVLTGLQESK</sequence>